<feature type="compositionally biased region" description="Low complexity" evidence="2">
    <location>
        <begin position="8"/>
        <end position="29"/>
    </location>
</feature>
<keyword evidence="4" id="KW-1185">Reference proteome</keyword>
<comment type="caution">
    <text evidence="3">The sequence shown here is derived from an EMBL/GenBank/DDBJ whole genome shotgun (WGS) entry which is preliminary data.</text>
</comment>
<protein>
    <submittedName>
        <fullName evidence="3">Uncharacterized protein</fullName>
    </submittedName>
</protein>
<gene>
    <name evidence="3" type="ORF">PHMEG_00034063</name>
</gene>
<feature type="compositionally biased region" description="Low complexity" evidence="2">
    <location>
        <begin position="356"/>
        <end position="370"/>
    </location>
</feature>
<feature type="compositionally biased region" description="Basic and acidic residues" evidence="2">
    <location>
        <begin position="371"/>
        <end position="383"/>
    </location>
</feature>
<dbReference type="EMBL" id="NBNE01012444">
    <property type="protein sequence ID" value="OWY95833.1"/>
    <property type="molecule type" value="Genomic_DNA"/>
</dbReference>
<feature type="compositionally biased region" description="Basic and acidic residues" evidence="2">
    <location>
        <begin position="130"/>
        <end position="140"/>
    </location>
</feature>
<feature type="region of interest" description="Disordered" evidence="2">
    <location>
        <begin position="318"/>
        <end position="463"/>
    </location>
</feature>
<keyword evidence="1" id="KW-0175">Coiled coil</keyword>
<feature type="compositionally biased region" description="Basic and acidic residues" evidence="2">
    <location>
        <begin position="337"/>
        <end position="353"/>
    </location>
</feature>
<evidence type="ECO:0000313" key="4">
    <source>
        <dbReference type="Proteomes" id="UP000198211"/>
    </source>
</evidence>
<feature type="compositionally biased region" description="Basic and acidic residues" evidence="2">
    <location>
        <begin position="67"/>
        <end position="91"/>
    </location>
</feature>
<evidence type="ECO:0000256" key="2">
    <source>
        <dbReference type="SAM" id="MobiDB-lite"/>
    </source>
</evidence>
<feature type="compositionally biased region" description="Basic and acidic residues" evidence="2">
    <location>
        <begin position="390"/>
        <end position="405"/>
    </location>
</feature>
<accession>A0A225US62</accession>
<feature type="non-terminal residue" evidence="3">
    <location>
        <position position="1"/>
    </location>
</feature>
<feature type="region of interest" description="Disordered" evidence="2">
    <location>
        <begin position="50"/>
        <end position="168"/>
    </location>
</feature>
<feature type="region of interest" description="Disordered" evidence="2">
    <location>
        <begin position="1"/>
        <end position="35"/>
    </location>
</feature>
<name>A0A225US62_9STRA</name>
<feature type="compositionally biased region" description="Polar residues" evidence="2">
    <location>
        <begin position="451"/>
        <end position="463"/>
    </location>
</feature>
<feature type="compositionally biased region" description="Acidic residues" evidence="2">
    <location>
        <begin position="422"/>
        <end position="432"/>
    </location>
</feature>
<reference evidence="4" key="1">
    <citation type="submission" date="2017-03" db="EMBL/GenBank/DDBJ databases">
        <title>Phytopthora megakarya and P. palmivora, two closely related causual agents of cacao black pod achieved similar genome size and gene model numbers by different mechanisms.</title>
        <authorList>
            <person name="Ali S."/>
            <person name="Shao J."/>
            <person name="Larry D.J."/>
            <person name="Kronmiller B."/>
            <person name="Shen D."/>
            <person name="Strem M.D."/>
            <person name="Melnick R.L."/>
            <person name="Guiltinan M.J."/>
            <person name="Tyler B.M."/>
            <person name="Meinhardt L.W."/>
            <person name="Bailey B.A."/>
        </authorList>
    </citation>
    <scope>NUCLEOTIDE SEQUENCE [LARGE SCALE GENOMIC DNA]</scope>
    <source>
        <strain evidence="4">zdho120</strain>
    </source>
</reference>
<feature type="coiled-coil region" evidence="1">
    <location>
        <begin position="256"/>
        <end position="283"/>
    </location>
</feature>
<evidence type="ECO:0000313" key="3">
    <source>
        <dbReference type="EMBL" id="OWY95833.1"/>
    </source>
</evidence>
<evidence type="ECO:0000256" key="1">
    <source>
        <dbReference type="SAM" id="Coils"/>
    </source>
</evidence>
<feature type="compositionally biased region" description="Basic residues" evidence="2">
    <location>
        <begin position="92"/>
        <end position="106"/>
    </location>
</feature>
<dbReference type="AlphaFoldDB" id="A0A225US62"/>
<dbReference type="Proteomes" id="UP000198211">
    <property type="component" value="Unassembled WGS sequence"/>
</dbReference>
<feature type="compositionally biased region" description="Low complexity" evidence="2">
    <location>
        <begin position="155"/>
        <end position="167"/>
    </location>
</feature>
<sequence length="584" mass="65800">GSDESLPSATSGSRVSRGSASGSSGWSFGIGAGAHMPFAGVMPRVMTTQETGGTVPIEGYVQTYIPPEERRRVPLEIDQHDVEMSDPEPQRKSSRPPKVERRRSHSRRSDYPEDDSDDERHRRRRRSRSRQGDVRPRREMIPSVGSKYSERTARSGRSSRSSTSGTTQVALTAIHEVKDSMAQMQKTQETLMVAMSALALCDAGNMGVKEEQESLLEDVRQQVSGSQYPEIPLAEAGHSAQDMLESRFADYQLRAENDMEAQRRQLLDEMAAFEKEFQTLLLECDQEREANKKLQSFLVGRLKKQAERQGVLKWRKHGCPTCSEKTDGTARSQNALRHSDTSRPKSDETKENVPRATTAKAATTTPVKTEVTADVRKALAEGKPRKRSVRKPDQGKQEPPKDQLKKKSTPPSQCTVKRGPPDDEPSDDDNDSDKESGDSDSDSSSFEDLASGTQPRATGQGTIMFNPMVNIKILTRSSHWLSERAGWRNIARDRHLKVFIKKLKDTQLRSTLQGQRVRSLKDLEHILKQHEEIWWSDDREAHPLKGNDRKAEGEFGNRQRQKNHSRVYNVNEDETVAEWVGRNC</sequence>
<proteinExistence type="predicted"/>
<organism evidence="3 4">
    <name type="scientific">Phytophthora megakarya</name>
    <dbReference type="NCBI Taxonomy" id="4795"/>
    <lineage>
        <taxon>Eukaryota</taxon>
        <taxon>Sar</taxon>
        <taxon>Stramenopiles</taxon>
        <taxon>Oomycota</taxon>
        <taxon>Peronosporomycetes</taxon>
        <taxon>Peronosporales</taxon>
        <taxon>Peronosporaceae</taxon>
        <taxon>Phytophthora</taxon>
    </lineage>
</organism>